<gene>
    <name evidence="2" type="ORF">RICGR_0020</name>
</gene>
<accession>A8PK37</accession>
<sequence length="147" mass="17196">MARQLANQDEKLAFVGLIDGWAKYPKEANDNREWFSQNLINQLKSLDKQFSREDLPELLLDLHWHRQQLLVKHILPNISDIKLTLFKAKQTMGVIKPLESVYNNWDYHCKSVPTVYLVSGDHFTMHFPPHHKSLAKAFKQALAEIDF</sequence>
<organism evidence="2 3">
    <name type="scientific">Rickettsiella grylli</name>
    <dbReference type="NCBI Taxonomy" id="59196"/>
    <lineage>
        <taxon>Bacteria</taxon>
        <taxon>Pseudomonadati</taxon>
        <taxon>Pseudomonadota</taxon>
        <taxon>Gammaproteobacteria</taxon>
        <taxon>Legionellales</taxon>
        <taxon>Coxiellaceae</taxon>
        <taxon>Rickettsiella</taxon>
    </lineage>
</organism>
<dbReference type="InterPro" id="IPR001031">
    <property type="entry name" value="Thioesterase"/>
</dbReference>
<comment type="caution">
    <text evidence="2">The sequence shown here is derived from an EMBL/GenBank/DDBJ whole genome shotgun (WGS) entry which is preliminary data.</text>
</comment>
<protein>
    <recommendedName>
        <fullName evidence="1">Thioesterase domain-containing protein</fullName>
    </recommendedName>
</protein>
<proteinExistence type="predicted"/>
<dbReference type="Gene3D" id="3.40.50.1820">
    <property type="entry name" value="alpha/beta hydrolase"/>
    <property type="match status" value="1"/>
</dbReference>
<dbReference type="InterPro" id="IPR029058">
    <property type="entry name" value="AB_hydrolase_fold"/>
</dbReference>
<name>A8PK37_9COXI</name>
<dbReference type="eggNOG" id="COG3319">
    <property type="taxonomic scope" value="Bacteria"/>
</dbReference>
<evidence type="ECO:0000313" key="3">
    <source>
        <dbReference type="Proteomes" id="UP000054075"/>
    </source>
</evidence>
<keyword evidence="3" id="KW-1185">Reference proteome</keyword>
<dbReference type="EMBL" id="AAQJ02000001">
    <property type="protein sequence ID" value="EDP45998.1"/>
    <property type="molecule type" value="Genomic_DNA"/>
</dbReference>
<dbReference type="SUPFAM" id="SSF53474">
    <property type="entry name" value="alpha/beta-Hydrolases"/>
    <property type="match status" value="1"/>
</dbReference>
<feature type="domain" description="Thioesterase" evidence="1">
    <location>
        <begin position="1"/>
        <end position="135"/>
    </location>
</feature>
<dbReference type="Pfam" id="PF00975">
    <property type="entry name" value="Thioesterase"/>
    <property type="match status" value="1"/>
</dbReference>
<evidence type="ECO:0000313" key="2">
    <source>
        <dbReference type="EMBL" id="EDP45998.1"/>
    </source>
</evidence>
<dbReference type="Proteomes" id="UP000054075">
    <property type="component" value="Unassembled WGS sequence"/>
</dbReference>
<reference evidence="2" key="1">
    <citation type="submission" date="2006-04" db="EMBL/GenBank/DDBJ databases">
        <authorList>
            <person name="Seshadri R."/>
            <person name="Federici B.A."/>
        </authorList>
    </citation>
    <scope>NUCLEOTIDE SEQUENCE [LARGE SCALE GENOMIC DNA]</scope>
</reference>
<evidence type="ECO:0000259" key="1">
    <source>
        <dbReference type="Pfam" id="PF00975"/>
    </source>
</evidence>
<dbReference type="AlphaFoldDB" id="A8PK37"/>
<dbReference type="STRING" id="59196.RICGR_0020"/>
<reference evidence="2" key="2">
    <citation type="submission" date="2007-10" db="EMBL/GenBank/DDBJ databases">
        <authorList>
            <person name="Myers G.S."/>
        </authorList>
    </citation>
    <scope>NUCLEOTIDE SEQUENCE [LARGE SCALE GENOMIC DNA]</scope>
</reference>